<reference evidence="2" key="1">
    <citation type="journal article" date="2022" name="bioRxiv">
        <title>Sequencing and chromosome-scale assembly of the giantPleurodeles waltlgenome.</title>
        <authorList>
            <person name="Brown T."/>
            <person name="Elewa A."/>
            <person name="Iarovenko S."/>
            <person name="Subramanian E."/>
            <person name="Araus A.J."/>
            <person name="Petzold A."/>
            <person name="Susuki M."/>
            <person name="Suzuki K.-i.T."/>
            <person name="Hayashi T."/>
            <person name="Toyoda A."/>
            <person name="Oliveira C."/>
            <person name="Osipova E."/>
            <person name="Leigh N.D."/>
            <person name="Simon A."/>
            <person name="Yun M.H."/>
        </authorList>
    </citation>
    <scope>NUCLEOTIDE SEQUENCE</scope>
    <source>
        <strain evidence="2">20211129_DDA</strain>
        <tissue evidence="2">Liver</tissue>
    </source>
</reference>
<dbReference type="Proteomes" id="UP001066276">
    <property type="component" value="Chromosome 4_1"/>
</dbReference>
<feature type="compositionally biased region" description="Basic and acidic residues" evidence="1">
    <location>
        <begin position="38"/>
        <end position="52"/>
    </location>
</feature>
<comment type="caution">
    <text evidence="2">The sequence shown here is derived from an EMBL/GenBank/DDBJ whole genome shotgun (WGS) entry which is preliminary data.</text>
</comment>
<accession>A0AAV7T9K8</accession>
<protein>
    <submittedName>
        <fullName evidence="2">Uncharacterized protein</fullName>
    </submittedName>
</protein>
<evidence type="ECO:0000313" key="2">
    <source>
        <dbReference type="EMBL" id="KAJ1172598.1"/>
    </source>
</evidence>
<feature type="region of interest" description="Disordered" evidence="1">
    <location>
        <begin position="12"/>
        <end position="85"/>
    </location>
</feature>
<sequence>MRSARWLGLAVDRGAVGARTSPPEGAESIRRCQAGRANSRESRGARAPEKSAQRCGGPRGNLEPRPPAAPRPNVIEGSSEAREWR</sequence>
<evidence type="ECO:0000313" key="3">
    <source>
        <dbReference type="Proteomes" id="UP001066276"/>
    </source>
</evidence>
<keyword evidence="3" id="KW-1185">Reference proteome</keyword>
<proteinExistence type="predicted"/>
<gene>
    <name evidence="2" type="ORF">NDU88_004443</name>
</gene>
<organism evidence="2 3">
    <name type="scientific">Pleurodeles waltl</name>
    <name type="common">Iberian ribbed newt</name>
    <dbReference type="NCBI Taxonomy" id="8319"/>
    <lineage>
        <taxon>Eukaryota</taxon>
        <taxon>Metazoa</taxon>
        <taxon>Chordata</taxon>
        <taxon>Craniata</taxon>
        <taxon>Vertebrata</taxon>
        <taxon>Euteleostomi</taxon>
        <taxon>Amphibia</taxon>
        <taxon>Batrachia</taxon>
        <taxon>Caudata</taxon>
        <taxon>Salamandroidea</taxon>
        <taxon>Salamandridae</taxon>
        <taxon>Pleurodelinae</taxon>
        <taxon>Pleurodeles</taxon>
    </lineage>
</organism>
<evidence type="ECO:0000256" key="1">
    <source>
        <dbReference type="SAM" id="MobiDB-lite"/>
    </source>
</evidence>
<dbReference type="EMBL" id="JANPWB010000007">
    <property type="protein sequence ID" value="KAJ1172598.1"/>
    <property type="molecule type" value="Genomic_DNA"/>
</dbReference>
<dbReference type="AlphaFoldDB" id="A0AAV7T9K8"/>
<name>A0AAV7T9K8_PLEWA</name>